<dbReference type="AlphaFoldDB" id="A0A1H9T8R6"/>
<dbReference type="RefSeq" id="WP_092652665.1">
    <property type="nucleotide sequence ID" value="NZ_FOHA01000011.1"/>
</dbReference>
<dbReference type="EMBL" id="FOHA01000011">
    <property type="protein sequence ID" value="SER93551.1"/>
    <property type="molecule type" value="Genomic_DNA"/>
</dbReference>
<dbReference type="Proteomes" id="UP000198948">
    <property type="component" value="Unassembled WGS sequence"/>
</dbReference>
<gene>
    <name evidence="1" type="ORF">SAMN04488559_11159</name>
</gene>
<sequence>MKKKWWMKIVLCLLFFLSLLIVRDTRAIHAHPKEKELPTIYWSSEYPRLDIPSTNPNKVVLFNDIGRYHIQAIGGSNTYGYDYRNSQNFPSVQYKKEDATDLDPNHMNSTGWITYPKEP</sequence>
<keyword evidence="2" id="KW-1185">Reference proteome</keyword>
<evidence type="ECO:0000313" key="2">
    <source>
        <dbReference type="Proteomes" id="UP000198948"/>
    </source>
</evidence>
<protein>
    <submittedName>
        <fullName evidence="1">Uncharacterized protein</fullName>
    </submittedName>
</protein>
<organism evidence="1 2">
    <name type="scientific">Isobaculum melis</name>
    <dbReference type="NCBI Taxonomy" id="142588"/>
    <lineage>
        <taxon>Bacteria</taxon>
        <taxon>Bacillati</taxon>
        <taxon>Bacillota</taxon>
        <taxon>Bacilli</taxon>
        <taxon>Lactobacillales</taxon>
        <taxon>Carnobacteriaceae</taxon>
        <taxon>Isobaculum</taxon>
    </lineage>
</organism>
<evidence type="ECO:0000313" key="1">
    <source>
        <dbReference type="EMBL" id="SER93551.1"/>
    </source>
</evidence>
<reference evidence="1 2" key="1">
    <citation type="submission" date="2016-10" db="EMBL/GenBank/DDBJ databases">
        <authorList>
            <person name="de Groot N.N."/>
        </authorList>
    </citation>
    <scope>NUCLEOTIDE SEQUENCE [LARGE SCALE GENOMIC DNA]</scope>
    <source>
        <strain evidence="1 2">DSM 13760</strain>
    </source>
</reference>
<name>A0A1H9T8R6_9LACT</name>
<accession>A0A1H9T8R6</accession>
<proteinExistence type="predicted"/>